<name>A0A918VIR3_9GAMM</name>
<reference evidence="1" key="2">
    <citation type="submission" date="2020-09" db="EMBL/GenBank/DDBJ databases">
        <authorList>
            <person name="Sun Q."/>
            <person name="Kim S."/>
        </authorList>
    </citation>
    <scope>NUCLEOTIDE SEQUENCE</scope>
    <source>
        <strain evidence="1">KCTC 12711</strain>
    </source>
</reference>
<accession>A0A918VIR3</accession>
<protein>
    <submittedName>
        <fullName evidence="1">Uncharacterized protein</fullName>
    </submittedName>
</protein>
<evidence type="ECO:0000313" key="2">
    <source>
        <dbReference type="Proteomes" id="UP000614811"/>
    </source>
</evidence>
<proteinExistence type="predicted"/>
<dbReference type="Pfam" id="PF09952">
    <property type="entry name" value="AbiEi_2"/>
    <property type="match status" value="1"/>
</dbReference>
<keyword evidence="2" id="KW-1185">Reference proteome</keyword>
<reference evidence="1" key="1">
    <citation type="journal article" date="2014" name="Int. J. Syst. Evol. Microbiol.">
        <title>Complete genome sequence of Corynebacterium casei LMG S-19264T (=DSM 44701T), isolated from a smear-ripened cheese.</title>
        <authorList>
            <consortium name="US DOE Joint Genome Institute (JGI-PGF)"/>
            <person name="Walter F."/>
            <person name="Albersmeier A."/>
            <person name="Kalinowski J."/>
            <person name="Ruckert C."/>
        </authorList>
    </citation>
    <scope>NUCLEOTIDE SEQUENCE</scope>
    <source>
        <strain evidence="1">KCTC 12711</strain>
    </source>
</reference>
<organism evidence="1 2">
    <name type="scientific">Arenicella chitinivorans</name>
    <dbReference type="NCBI Taxonomy" id="1329800"/>
    <lineage>
        <taxon>Bacteria</taxon>
        <taxon>Pseudomonadati</taxon>
        <taxon>Pseudomonadota</taxon>
        <taxon>Gammaproteobacteria</taxon>
        <taxon>Arenicellales</taxon>
        <taxon>Arenicellaceae</taxon>
        <taxon>Arenicella</taxon>
    </lineage>
</organism>
<dbReference type="EMBL" id="BMXA01000002">
    <property type="protein sequence ID" value="GHA04839.1"/>
    <property type="molecule type" value="Genomic_DNA"/>
</dbReference>
<dbReference type="AlphaFoldDB" id="A0A918VIR3"/>
<gene>
    <name evidence="1" type="ORF">GCM10008090_12900</name>
</gene>
<comment type="caution">
    <text evidence="1">The sequence shown here is derived from an EMBL/GenBank/DDBJ whole genome shotgun (WGS) entry which is preliminary data.</text>
</comment>
<sequence length="361" mass="40714">MTAVVQLNTLFIINEHVKLLNMIEKKILDAAIQQFNLQAKIELTNLEYEGEVDGEVVDAILELKPGGRRLLAEVKNWVAHKDIGAVIHQLQGLPQGYDRILVADYVNPPMAERLKKQNVNYMDAAGNVFLNLPGTYVQIEGRKPDRDQNFEKPGKAFTATGLKVVYALLTKPELLNATYREVAEQANVALGAIGEILKDLTTQDFLAGGRRSTKREFVDKRALIDKWVEEYPKLRQKIHLGAFYANKPNWWDNPDLTQYGALLGGELAAAKTTNQLKPKIATIYLDEAQRDTFLKDHRLQKAEGENTLTAPNVQLFAKFWGDQDHETELTNHLLTYADLLASGDVRNREVANEVANTYLYD</sequence>
<evidence type="ECO:0000313" key="1">
    <source>
        <dbReference type="EMBL" id="GHA04839.1"/>
    </source>
</evidence>
<dbReference type="InterPro" id="IPR019238">
    <property type="entry name" value="AbiEi_2"/>
</dbReference>
<dbReference type="Proteomes" id="UP000614811">
    <property type="component" value="Unassembled WGS sequence"/>
</dbReference>